<dbReference type="AlphaFoldDB" id="F1A6D2"/>
<protein>
    <recommendedName>
        <fullName evidence="4 9">Ornithine aminotransferase</fullName>
        <ecNumber evidence="4 9">2.6.1.13</ecNumber>
    </recommendedName>
</protein>
<dbReference type="Pfam" id="PF00202">
    <property type="entry name" value="Aminotran_3"/>
    <property type="match status" value="1"/>
</dbReference>
<dbReference type="VEuPathDB" id="AmoebaDB:DICPUDRAFT_93358"/>
<dbReference type="PIRSF" id="PIRSF000521">
    <property type="entry name" value="Transaminase_4ab_Lys_Orn"/>
    <property type="match status" value="1"/>
</dbReference>
<sequence>MDPISSNIQNFSSKELMEMESDYAAHTYHPIPVVFKKANGVFVWDVEDKRYYDFLSAYSAVNQGHSHPKIVQAMIDQAQKCALSSRAFYNEVFPQYAKYITEYFKYEMVLPMNTGAEAVETSIKLARRWGYVKKSIPEDQAIVISCKGCFHGRTIGVISMSDDPSSFSKYGPLMNGIIKIDYNNTQQLEEVLKAHGERVCGFIVEPIQGEAGVVVPEEGYLKKCFDLCKQHNVLLIADEIQTGLCRTGRMLCSDWDNIKPDMVLLGKAISGGLLPISAVLGSKDVMLTIKPGEHGSTYGGSPLSSAVAMAALDVLKQENLAENSLKLGEHFRQEISNINHSAIQIVRGKGLLNAIVIDPTFSVSAWDICIKFAERGLLAKPTHDNIIRLAPPLTITLEQINDCVKIIKEVFESLNNKDIPGSN</sequence>
<dbReference type="FunCoup" id="F1A6D2">
    <property type="interactions" value="308"/>
</dbReference>
<evidence type="ECO:0000256" key="2">
    <source>
        <dbReference type="ARBA" id="ARBA00004998"/>
    </source>
</evidence>
<comment type="cofactor">
    <cofactor evidence="1 9">
        <name>pyridoxal 5'-phosphate</name>
        <dbReference type="ChEBI" id="CHEBI:597326"/>
    </cofactor>
</comment>
<evidence type="ECO:0000256" key="1">
    <source>
        <dbReference type="ARBA" id="ARBA00001933"/>
    </source>
</evidence>
<dbReference type="PANTHER" id="PTHR11986:SF18">
    <property type="entry name" value="ORNITHINE AMINOTRANSFERASE, MITOCHONDRIAL"/>
    <property type="match status" value="1"/>
</dbReference>
<keyword evidence="6 9" id="KW-0808">Transferase</keyword>
<dbReference type="InParanoid" id="F1A6D2"/>
<dbReference type="InterPro" id="IPR010164">
    <property type="entry name" value="Orn_aminotrans"/>
</dbReference>
<evidence type="ECO:0000256" key="5">
    <source>
        <dbReference type="ARBA" id="ARBA00022576"/>
    </source>
</evidence>
<comment type="similarity">
    <text evidence="3 8">Belongs to the class-III pyridoxal-phosphate-dependent aminotransferase family.</text>
</comment>
<dbReference type="GO" id="GO:0010121">
    <property type="term" value="P:L-arginine catabolic process to proline via ornithine"/>
    <property type="evidence" value="ECO:0000318"/>
    <property type="project" value="GO_Central"/>
</dbReference>
<dbReference type="InterPro" id="IPR049704">
    <property type="entry name" value="Aminotrans_3_PPA_site"/>
</dbReference>
<dbReference type="STRING" id="5786.F1A6D2"/>
<dbReference type="InterPro" id="IPR015424">
    <property type="entry name" value="PyrdxlP-dep_Trfase"/>
</dbReference>
<evidence type="ECO:0000256" key="8">
    <source>
        <dbReference type="RuleBase" id="RU003560"/>
    </source>
</evidence>
<evidence type="ECO:0000256" key="9">
    <source>
        <dbReference type="RuleBase" id="RU365036"/>
    </source>
</evidence>
<dbReference type="CDD" id="cd00610">
    <property type="entry name" value="OAT_like"/>
    <property type="match status" value="1"/>
</dbReference>
<comment type="pathway">
    <text evidence="2 9">Amino-acid biosynthesis; L-proline biosynthesis; L-glutamate 5-semialdehyde from L-ornithine: step 1/1.</text>
</comment>
<evidence type="ECO:0000256" key="6">
    <source>
        <dbReference type="ARBA" id="ARBA00022679"/>
    </source>
</evidence>
<dbReference type="GO" id="GO:0055129">
    <property type="term" value="P:L-proline biosynthetic process"/>
    <property type="evidence" value="ECO:0007669"/>
    <property type="project" value="UniProtKB-UniPathway"/>
</dbReference>
<dbReference type="FunFam" id="3.40.640.10:FF:000011">
    <property type="entry name" value="Ornithine aminotransferase"/>
    <property type="match status" value="1"/>
</dbReference>
<dbReference type="Gene3D" id="3.90.1150.10">
    <property type="entry name" value="Aspartate Aminotransferase, domain 1"/>
    <property type="match status" value="1"/>
</dbReference>
<dbReference type="EMBL" id="GL871720">
    <property type="protein sequence ID" value="EGC28248.1"/>
    <property type="molecule type" value="Genomic_DNA"/>
</dbReference>
<dbReference type="PROSITE" id="PS00600">
    <property type="entry name" value="AA_TRANSFER_CLASS_3"/>
    <property type="match status" value="1"/>
</dbReference>
<comment type="catalytic activity">
    <reaction evidence="9">
        <text>a 2-oxocarboxylate + L-ornithine = L-glutamate 5-semialdehyde + an L-alpha-amino acid</text>
        <dbReference type="Rhea" id="RHEA:13877"/>
        <dbReference type="ChEBI" id="CHEBI:35179"/>
        <dbReference type="ChEBI" id="CHEBI:46911"/>
        <dbReference type="ChEBI" id="CHEBI:58066"/>
        <dbReference type="ChEBI" id="CHEBI:59869"/>
        <dbReference type="EC" id="2.6.1.13"/>
    </reaction>
</comment>
<dbReference type="RefSeq" id="XP_003295226.1">
    <property type="nucleotide sequence ID" value="XM_003295178.1"/>
</dbReference>
<evidence type="ECO:0000256" key="4">
    <source>
        <dbReference type="ARBA" id="ARBA00012924"/>
    </source>
</evidence>
<dbReference type="SUPFAM" id="SSF53383">
    <property type="entry name" value="PLP-dependent transferases"/>
    <property type="match status" value="1"/>
</dbReference>
<dbReference type="InterPro" id="IPR005814">
    <property type="entry name" value="Aminotrans_3"/>
</dbReference>
<keyword evidence="7 8" id="KW-0663">Pyridoxal phosphate</keyword>
<dbReference type="GO" id="GO:0019544">
    <property type="term" value="P:L-arginine catabolic process to L-glutamate"/>
    <property type="evidence" value="ECO:0000318"/>
    <property type="project" value="GO_Central"/>
</dbReference>
<dbReference type="eggNOG" id="KOG1402">
    <property type="taxonomic scope" value="Eukaryota"/>
</dbReference>
<dbReference type="OMA" id="RSAWDLC"/>
<dbReference type="GO" id="GO:0004587">
    <property type="term" value="F:ornithine aminotransferase activity"/>
    <property type="evidence" value="ECO:0000318"/>
    <property type="project" value="GO_Central"/>
</dbReference>
<dbReference type="EC" id="2.6.1.13" evidence="4 9"/>
<dbReference type="GO" id="GO:0042802">
    <property type="term" value="F:identical protein binding"/>
    <property type="evidence" value="ECO:0000318"/>
    <property type="project" value="GO_Central"/>
</dbReference>
<dbReference type="GO" id="GO:0030170">
    <property type="term" value="F:pyridoxal phosphate binding"/>
    <property type="evidence" value="ECO:0000318"/>
    <property type="project" value="GO_Central"/>
</dbReference>
<evidence type="ECO:0000313" key="10">
    <source>
        <dbReference type="EMBL" id="EGC28248.1"/>
    </source>
</evidence>
<keyword evidence="5 9" id="KW-0032">Aminotransferase</keyword>
<dbReference type="InterPro" id="IPR015422">
    <property type="entry name" value="PyrdxlP-dep_Trfase_small"/>
</dbReference>
<organism evidence="10 11">
    <name type="scientific">Dictyostelium purpureum</name>
    <name type="common">Slime mold</name>
    <dbReference type="NCBI Taxonomy" id="5786"/>
    <lineage>
        <taxon>Eukaryota</taxon>
        <taxon>Amoebozoa</taxon>
        <taxon>Evosea</taxon>
        <taxon>Eumycetozoa</taxon>
        <taxon>Dictyostelia</taxon>
        <taxon>Dictyosteliales</taxon>
        <taxon>Dictyosteliaceae</taxon>
        <taxon>Dictyostelium</taxon>
    </lineage>
</organism>
<dbReference type="Proteomes" id="UP000001064">
    <property type="component" value="Unassembled WGS sequence"/>
</dbReference>
<evidence type="ECO:0000313" key="11">
    <source>
        <dbReference type="Proteomes" id="UP000001064"/>
    </source>
</evidence>
<dbReference type="KEGG" id="dpp:DICPUDRAFT_93358"/>
<dbReference type="GeneID" id="10511332"/>
<dbReference type="NCBIfam" id="TIGR01885">
    <property type="entry name" value="Orn_aminotrans"/>
    <property type="match status" value="1"/>
</dbReference>
<evidence type="ECO:0000256" key="3">
    <source>
        <dbReference type="ARBA" id="ARBA00008954"/>
    </source>
</evidence>
<name>F1A6D2_DICPU</name>
<dbReference type="UniPathway" id="UPA00098">
    <property type="reaction ID" value="UER00358"/>
</dbReference>
<keyword evidence="11" id="KW-1185">Reference proteome</keyword>
<proteinExistence type="inferred from homology"/>
<dbReference type="GO" id="GO:0005737">
    <property type="term" value="C:cytoplasm"/>
    <property type="evidence" value="ECO:0000318"/>
    <property type="project" value="GO_Central"/>
</dbReference>
<dbReference type="FunFam" id="3.90.1150.10:FF:000152">
    <property type="entry name" value="Ornithine aminotransferase"/>
    <property type="match status" value="1"/>
</dbReference>
<dbReference type="Gene3D" id="3.40.640.10">
    <property type="entry name" value="Type I PLP-dependent aspartate aminotransferase-like (Major domain)"/>
    <property type="match status" value="1"/>
</dbReference>
<dbReference type="PANTHER" id="PTHR11986">
    <property type="entry name" value="AMINOTRANSFERASE CLASS III"/>
    <property type="match status" value="1"/>
</dbReference>
<reference evidence="11" key="1">
    <citation type="journal article" date="2011" name="Genome Biol.">
        <title>Comparative genomics of the social amoebae Dictyostelium discoideum and Dictyostelium purpureum.</title>
        <authorList>
            <consortium name="US DOE Joint Genome Institute (JGI-PGF)"/>
            <person name="Sucgang R."/>
            <person name="Kuo A."/>
            <person name="Tian X."/>
            <person name="Salerno W."/>
            <person name="Parikh A."/>
            <person name="Feasley C.L."/>
            <person name="Dalin E."/>
            <person name="Tu H."/>
            <person name="Huang E."/>
            <person name="Barry K."/>
            <person name="Lindquist E."/>
            <person name="Shapiro H."/>
            <person name="Bruce D."/>
            <person name="Schmutz J."/>
            <person name="Salamov A."/>
            <person name="Fey P."/>
            <person name="Gaudet P."/>
            <person name="Anjard C."/>
            <person name="Babu M.M."/>
            <person name="Basu S."/>
            <person name="Bushmanova Y."/>
            <person name="van der Wel H."/>
            <person name="Katoh-Kurasawa M."/>
            <person name="Dinh C."/>
            <person name="Coutinho P.M."/>
            <person name="Saito T."/>
            <person name="Elias M."/>
            <person name="Schaap P."/>
            <person name="Kay R.R."/>
            <person name="Henrissat B."/>
            <person name="Eichinger L."/>
            <person name="Rivero F."/>
            <person name="Putnam N.H."/>
            <person name="West C.M."/>
            <person name="Loomis W.F."/>
            <person name="Chisholm R.L."/>
            <person name="Shaulsky G."/>
            <person name="Strassmann J.E."/>
            <person name="Queller D.C."/>
            <person name="Kuspa A."/>
            <person name="Grigoriev I.V."/>
        </authorList>
    </citation>
    <scope>NUCLEOTIDE SEQUENCE [LARGE SCALE GENOMIC DNA]</scope>
    <source>
        <strain evidence="11">QSDP1</strain>
    </source>
</reference>
<evidence type="ECO:0000256" key="7">
    <source>
        <dbReference type="ARBA" id="ARBA00022898"/>
    </source>
</evidence>
<accession>F1A6D2</accession>
<gene>
    <name evidence="10" type="ORF">DICPUDRAFT_93358</name>
</gene>
<dbReference type="InterPro" id="IPR015421">
    <property type="entry name" value="PyrdxlP-dep_Trfase_major"/>
</dbReference>
<dbReference type="OrthoDB" id="10261433at2759"/>
<dbReference type="InterPro" id="IPR050103">
    <property type="entry name" value="Class-III_PLP-dep_AT"/>
</dbReference>